<dbReference type="AlphaFoldDB" id="A0A087TT61"/>
<feature type="site" description="Lowers pKa of active site Tyr" evidence="6">
    <location>
        <position position="81"/>
    </location>
</feature>
<dbReference type="InterPro" id="IPR023210">
    <property type="entry name" value="NADP_OxRdtase_dom"/>
</dbReference>
<feature type="active site" description="Proton donor" evidence="4">
    <location>
        <position position="52"/>
    </location>
</feature>
<keyword evidence="9" id="KW-1185">Reference proteome</keyword>
<protein>
    <submittedName>
        <fullName evidence="8">Alcohol dehydrogenase [NADP(+)] A</fullName>
    </submittedName>
</protein>
<reference evidence="8 9" key="1">
    <citation type="submission" date="2013-11" db="EMBL/GenBank/DDBJ databases">
        <title>Genome sequencing of Stegodyphus mimosarum.</title>
        <authorList>
            <person name="Bechsgaard J."/>
        </authorList>
    </citation>
    <scope>NUCLEOTIDE SEQUENCE [LARGE SCALE GENOMIC DNA]</scope>
</reference>
<evidence type="ECO:0000256" key="4">
    <source>
        <dbReference type="PIRSR" id="PIRSR000097-1"/>
    </source>
</evidence>
<evidence type="ECO:0000313" key="8">
    <source>
        <dbReference type="EMBL" id="KFM68300.1"/>
    </source>
</evidence>
<dbReference type="SUPFAM" id="SSF51430">
    <property type="entry name" value="NAD(P)-linked oxidoreductase"/>
    <property type="match status" value="1"/>
</dbReference>
<evidence type="ECO:0000256" key="2">
    <source>
        <dbReference type="ARBA" id="ARBA00022857"/>
    </source>
</evidence>
<accession>A0A087TT61</accession>
<dbReference type="Gene3D" id="3.20.20.100">
    <property type="entry name" value="NADP-dependent oxidoreductase domain"/>
    <property type="match status" value="1"/>
</dbReference>
<dbReference type="PRINTS" id="PR00069">
    <property type="entry name" value="ALDKETRDTASE"/>
</dbReference>
<evidence type="ECO:0000259" key="7">
    <source>
        <dbReference type="Pfam" id="PF00248"/>
    </source>
</evidence>
<name>A0A087TT61_STEMI</name>
<feature type="non-terminal residue" evidence="8">
    <location>
        <position position="326"/>
    </location>
</feature>
<keyword evidence="3" id="KW-0560">Oxidoreductase</keyword>
<evidence type="ECO:0000256" key="3">
    <source>
        <dbReference type="ARBA" id="ARBA00023002"/>
    </source>
</evidence>
<dbReference type="Pfam" id="PF00248">
    <property type="entry name" value="Aldo_ket_red"/>
    <property type="match status" value="1"/>
</dbReference>
<feature type="binding site" evidence="5">
    <location>
        <position position="114"/>
    </location>
    <ligand>
        <name>substrate</name>
    </ligand>
</feature>
<dbReference type="FunFam" id="3.20.20.100:FF:000006">
    <property type="entry name" value="Aldo-keto reductase family 1 member A1"/>
    <property type="match status" value="1"/>
</dbReference>
<comment type="similarity">
    <text evidence="1">Belongs to the aldo/keto reductase family.</text>
</comment>
<proteinExistence type="inferred from homology"/>
<dbReference type="GO" id="GO:0016491">
    <property type="term" value="F:oxidoreductase activity"/>
    <property type="evidence" value="ECO:0007669"/>
    <property type="project" value="UniProtKB-KW"/>
</dbReference>
<dbReference type="PROSITE" id="PS00063">
    <property type="entry name" value="ALDOKETO_REDUCTASE_3"/>
    <property type="match status" value="1"/>
</dbReference>
<gene>
    <name evidence="8" type="ORF">X975_17983</name>
</gene>
<evidence type="ECO:0000256" key="5">
    <source>
        <dbReference type="PIRSR" id="PIRSR000097-2"/>
    </source>
</evidence>
<evidence type="ECO:0000256" key="1">
    <source>
        <dbReference type="ARBA" id="ARBA00007905"/>
    </source>
</evidence>
<evidence type="ECO:0000313" key="9">
    <source>
        <dbReference type="Proteomes" id="UP000054359"/>
    </source>
</evidence>
<dbReference type="EMBL" id="KK116626">
    <property type="protein sequence ID" value="KFM68300.1"/>
    <property type="molecule type" value="Genomic_DNA"/>
</dbReference>
<dbReference type="InterPro" id="IPR018170">
    <property type="entry name" value="Aldo/ket_reductase_CS"/>
</dbReference>
<dbReference type="PROSITE" id="PS00798">
    <property type="entry name" value="ALDOKETO_REDUCTASE_1"/>
    <property type="match status" value="1"/>
</dbReference>
<dbReference type="InterPro" id="IPR020471">
    <property type="entry name" value="AKR"/>
</dbReference>
<keyword evidence="2" id="KW-0521">NADP</keyword>
<dbReference type="OMA" id="AWFYGSE"/>
<dbReference type="PROSITE" id="PS00062">
    <property type="entry name" value="ALDOKETO_REDUCTASE_2"/>
    <property type="match status" value="1"/>
</dbReference>
<dbReference type="OrthoDB" id="416253at2759"/>
<sequence length="326" mass="37625">MDPNRFVLLSSGYRMPIIGLGMFQAKDESEVIDTISTAIDIGYRHIDTAFAYRNEAFIGRALQKVLQSGKVRREELFIVTKLPNNGLRPDAVEYFFQKSLSELKLDYIDLYLIHFPVAAKRSDDDYALFPTKNGVFDGDETIDLVETWRVMEKLVDKGLVKSIGISNFNSQQIQRIYDAARIKPAVLQVECHAYLPQFELQEFCKKLNIAFTAYSPIGAPGQPEFQKGETKELRLLDDPKLKPICEKHGKSPAQILLRYLVQRGIIVIPKSTNQKRLKENIQIFDFCLSEEDMDILKSMARNRRYFTFESYKGMQDHPEFPFKIPY</sequence>
<organism evidence="8 9">
    <name type="scientific">Stegodyphus mimosarum</name>
    <name type="common">African social velvet spider</name>
    <dbReference type="NCBI Taxonomy" id="407821"/>
    <lineage>
        <taxon>Eukaryota</taxon>
        <taxon>Metazoa</taxon>
        <taxon>Ecdysozoa</taxon>
        <taxon>Arthropoda</taxon>
        <taxon>Chelicerata</taxon>
        <taxon>Arachnida</taxon>
        <taxon>Araneae</taxon>
        <taxon>Araneomorphae</taxon>
        <taxon>Entelegynae</taxon>
        <taxon>Eresoidea</taxon>
        <taxon>Eresidae</taxon>
        <taxon>Stegodyphus</taxon>
    </lineage>
</organism>
<dbReference type="InterPro" id="IPR036812">
    <property type="entry name" value="NAD(P)_OxRdtase_dom_sf"/>
</dbReference>
<dbReference type="PANTHER" id="PTHR11732">
    <property type="entry name" value="ALDO/KETO REDUCTASE"/>
    <property type="match status" value="1"/>
</dbReference>
<feature type="domain" description="NADP-dependent oxidoreductase" evidence="7">
    <location>
        <begin position="18"/>
        <end position="299"/>
    </location>
</feature>
<dbReference type="STRING" id="407821.A0A087TT61"/>
<dbReference type="PIRSF" id="PIRSF000097">
    <property type="entry name" value="AKR"/>
    <property type="match status" value="1"/>
</dbReference>
<evidence type="ECO:0000256" key="6">
    <source>
        <dbReference type="PIRSR" id="PIRSR000097-3"/>
    </source>
</evidence>
<dbReference type="Proteomes" id="UP000054359">
    <property type="component" value="Unassembled WGS sequence"/>
</dbReference>